<organism evidence="1 2">
    <name type="scientific">Rozella allomycis (strain CSF55)</name>
    <dbReference type="NCBI Taxonomy" id="988480"/>
    <lineage>
        <taxon>Eukaryota</taxon>
        <taxon>Fungi</taxon>
        <taxon>Fungi incertae sedis</taxon>
        <taxon>Cryptomycota</taxon>
        <taxon>Cryptomycota incertae sedis</taxon>
        <taxon>Rozella</taxon>
    </lineage>
</organism>
<reference evidence="1 2" key="1">
    <citation type="journal article" date="2013" name="Curr. Biol.">
        <title>Shared signatures of parasitism and phylogenomics unite Cryptomycota and microsporidia.</title>
        <authorList>
            <person name="James T.Y."/>
            <person name="Pelin A."/>
            <person name="Bonen L."/>
            <person name="Ahrendt S."/>
            <person name="Sain D."/>
            <person name="Corradi N."/>
            <person name="Stajich J.E."/>
        </authorList>
    </citation>
    <scope>NUCLEOTIDE SEQUENCE [LARGE SCALE GENOMIC DNA]</scope>
    <source>
        <strain evidence="1 2">CSF55</strain>
    </source>
</reference>
<dbReference type="Proteomes" id="UP000030755">
    <property type="component" value="Unassembled WGS sequence"/>
</dbReference>
<evidence type="ECO:0000313" key="2">
    <source>
        <dbReference type="Proteomes" id="UP000030755"/>
    </source>
</evidence>
<dbReference type="AlphaFoldDB" id="A0A075AW55"/>
<dbReference type="HOGENOM" id="CLU_2185450_0_0_1"/>
<proteinExistence type="predicted"/>
<protein>
    <submittedName>
        <fullName evidence="1">Uncharacterized protein</fullName>
    </submittedName>
</protein>
<evidence type="ECO:0000313" key="1">
    <source>
        <dbReference type="EMBL" id="EPZ32764.1"/>
    </source>
</evidence>
<name>A0A075AW55_ROZAC</name>
<keyword evidence="2" id="KW-1185">Reference proteome</keyword>
<accession>A0A075AW55</accession>
<sequence length="109" mass="12619">MIDNPKNRGNDLGDTRKASHIWYIFSRGIASKNDQDKTNKLRVNKVRNQGIAYKSGKNPMACKCEFNWGSWKEISRQICKLVVMKQQGDEWSGNRVHSFEFSLKILPCQ</sequence>
<dbReference type="EMBL" id="KE561117">
    <property type="protein sequence ID" value="EPZ32764.1"/>
    <property type="molecule type" value="Genomic_DNA"/>
</dbReference>
<gene>
    <name evidence="1" type="ORF">O9G_000839</name>
</gene>